<name>A0A934V9F8_9BACT</name>
<dbReference type="AlphaFoldDB" id="A0A934V9F8"/>
<evidence type="ECO:0000313" key="3">
    <source>
        <dbReference type="Proteomes" id="UP000600139"/>
    </source>
</evidence>
<gene>
    <name evidence="2" type="ORF">JIN84_05690</name>
</gene>
<evidence type="ECO:0008006" key="4">
    <source>
        <dbReference type="Google" id="ProtNLM"/>
    </source>
</evidence>
<protein>
    <recommendedName>
        <fullName evidence="4">Carboxypeptidase regulatory-like domain-containing protein</fullName>
    </recommendedName>
</protein>
<comment type="caution">
    <text evidence="2">The sequence shown here is derived from an EMBL/GenBank/DDBJ whole genome shotgun (WGS) entry which is preliminary data.</text>
</comment>
<evidence type="ECO:0000313" key="2">
    <source>
        <dbReference type="EMBL" id="MBK1815093.1"/>
    </source>
</evidence>
<evidence type="ECO:0000256" key="1">
    <source>
        <dbReference type="SAM" id="SignalP"/>
    </source>
</evidence>
<reference evidence="2" key="1">
    <citation type="submission" date="2021-01" db="EMBL/GenBank/DDBJ databases">
        <title>Modified the classification status of verrucomicrobia.</title>
        <authorList>
            <person name="Feng X."/>
        </authorList>
    </citation>
    <scope>NUCLEOTIDE SEQUENCE</scope>
    <source>
        <strain evidence="2">JCM 18052</strain>
    </source>
</reference>
<sequence length="216" mass="23149">MKKLLLPACCFLMAYDLACSAEIKGTLQQVVDGQTLVATGTVSVGIIAPGEGTRLDHTKAVGEAYAAQRIARLDSEGKFTLTNVPEGVPLYLSVFMRSGFGKFQTVTLATGQVLDVSQVVPDAKSGGVSCTGEITWPAGVVFREKAVRSFVLSGKNNNWVYIGGSRDSGRFKIENVQPGIYRLGVHSPLQNGQDRYDEVEVTVPANLDTPLQITIP</sequence>
<feature type="chain" id="PRO_5036813703" description="Carboxypeptidase regulatory-like domain-containing protein" evidence="1">
    <location>
        <begin position="22"/>
        <end position="216"/>
    </location>
</feature>
<organism evidence="2 3">
    <name type="scientific">Luteolibacter yonseiensis</name>
    <dbReference type="NCBI Taxonomy" id="1144680"/>
    <lineage>
        <taxon>Bacteria</taxon>
        <taxon>Pseudomonadati</taxon>
        <taxon>Verrucomicrobiota</taxon>
        <taxon>Verrucomicrobiia</taxon>
        <taxon>Verrucomicrobiales</taxon>
        <taxon>Verrucomicrobiaceae</taxon>
        <taxon>Luteolibacter</taxon>
    </lineage>
</organism>
<dbReference type="Proteomes" id="UP000600139">
    <property type="component" value="Unassembled WGS sequence"/>
</dbReference>
<dbReference type="RefSeq" id="WP_200350063.1">
    <property type="nucleotide sequence ID" value="NZ_BAABHZ010000005.1"/>
</dbReference>
<feature type="signal peptide" evidence="1">
    <location>
        <begin position="1"/>
        <end position="21"/>
    </location>
</feature>
<accession>A0A934V9F8</accession>
<keyword evidence="3" id="KW-1185">Reference proteome</keyword>
<keyword evidence="1" id="KW-0732">Signal</keyword>
<proteinExistence type="predicted"/>
<dbReference type="EMBL" id="JAENIK010000005">
    <property type="protein sequence ID" value="MBK1815093.1"/>
    <property type="molecule type" value="Genomic_DNA"/>
</dbReference>